<feature type="domain" description="SnoaL-like" evidence="1">
    <location>
        <begin position="12"/>
        <end position="140"/>
    </location>
</feature>
<accession>A0A7I7RP33</accession>
<proteinExistence type="predicted"/>
<dbReference type="Pfam" id="PF13577">
    <property type="entry name" value="SnoaL_4"/>
    <property type="match status" value="1"/>
</dbReference>
<organism evidence="2 3">
    <name type="scientific">Mycolicibacterium celeriflavum</name>
    <name type="common">Mycobacterium celeriflavum</name>
    <dbReference type="NCBI Taxonomy" id="1249101"/>
    <lineage>
        <taxon>Bacteria</taxon>
        <taxon>Bacillati</taxon>
        <taxon>Actinomycetota</taxon>
        <taxon>Actinomycetes</taxon>
        <taxon>Mycobacteriales</taxon>
        <taxon>Mycobacteriaceae</taxon>
        <taxon>Mycolicibacterium</taxon>
    </lineage>
</organism>
<dbReference type="AlphaFoldDB" id="A0A7I7RP33"/>
<evidence type="ECO:0000259" key="1">
    <source>
        <dbReference type="Pfam" id="PF13577"/>
    </source>
</evidence>
<dbReference type="CDD" id="cd00531">
    <property type="entry name" value="NTF2_like"/>
    <property type="match status" value="1"/>
</dbReference>
<dbReference type="Gene3D" id="3.10.450.50">
    <property type="match status" value="1"/>
</dbReference>
<gene>
    <name evidence="2" type="ORF">MCEL_46230</name>
</gene>
<evidence type="ECO:0000313" key="3">
    <source>
        <dbReference type="Proteomes" id="UP000466431"/>
    </source>
</evidence>
<dbReference type="SUPFAM" id="SSF54427">
    <property type="entry name" value="NTF2-like"/>
    <property type="match status" value="1"/>
</dbReference>
<evidence type="ECO:0000313" key="2">
    <source>
        <dbReference type="EMBL" id="BBY46328.1"/>
    </source>
</evidence>
<sequence>MRLVVYRSMSDAAREIENLVYTYAERIDAGDLDGVAALFAHGRICGMEDGPPETVFEGTTRVRQMYEMATRIHDDGTPKTKHFTTNVRIEVDEAAGTASASAYYCVTQATPELPLQVIVTGHYRDTFHRIDGVWWFDSRTMYVDQVGDTSAHLKF</sequence>
<dbReference type="InterPro" id="IPR037401">
    <property type="entry name" value="SnoaL-like"/>
</dbReference>
<reference evidence="2 3" key="1">
    <citation type="journal article" date="2019" name="Emerg. Microbes Infect.">
        <title>Comprehensive subspecies identification of 175 nontuberculous mycobacteria species based on 7547 genomic profiles.</title>
        <authorList>
            <person name="Matsumoto Y."/>
            <person name="Kinjo T."/>
            <person name="Motooka D."/>
            <person name="Nabeya D."/>
            <person name="Jung N."/>
            <person name="Uechi K."/>
            <person name="Horii T."/>
            <person name="Iida T."/>
            <person name="Fujita J."/>
            <person name="Nakamura S."/>
        </authorList>
    </citation>
    <scope>NUCLEOTIDE SEQUENCE [LARGE SCALE GENOMIC DNA]</scope>
    <source>
        <strain evidence="2 3">JCM 18439</strain>
    </source>
</reference>
<dbReference type="KEGG" id="mcee:MCEL_46230"/>
<dbReference type="EMBL" id="AP022591">
    <property type="protein sequence ID" value="BBY46328.1"/>
    <property type="molecule type" value="Genomic_DNA"/>
</dbReference>
<dbReference type="Proteomes" id="UP000466431">
    <property type="component" value="Chromosome"/>
</dbReference>
<name>A0A7I7RP33_MYCCF</name>
<protein>
    <recommendedName>
        <fullName evidence="1">SnoaL-like domain-containing protein</fullName>
    </recommendedName>
</protein>
<keyword evidence="3" id="KW-1185">Reference proteome</keyword>
<dbReference type="InterPro" id="IPR032710">
    <property type="entry name" value="NTF2-like_dom_sf"/>
</dbReference>